<accession>A0ABY3B620</accession>
<evidence type="ECO:0000259" key="1">
    <source>
        <dbReference type="PROSITE" id="PS51819"/>
    </source>
</evidence>
<dbReference type="InterPro" id="IPR004360">
    <property type="entry name" value="Glyas_Fos-R_dOase_dom"/>
</dbReference>
<dbReference type="InterPro" id="IPR029068">
    <property type="entry name" value="Glyas_Bleomycin-R_OHBP_Dase"/>
</dbReference>
<dbReference type="RefSeq" id="WP_142613700.1">
    <property type="nucleotide sequence ID" value="NZ_VIJZ01000007.1"/>
</dbReference>
<gene>
    <name evidence="2" type="ORF">FKV70_17870</name>
</gene>
<reference evidence="2 3" key="1">
    <citation type="submission" date="2019-07" db="EMBL/GenBank/DDBJ databases">
        <title>Paenibacillus ottowii sp. nov. isolated from a fermentation system processing bovine manure.</title>
        <authorList>
            <person name="Velazquez L.F."/>
            <person name="Rajbanshi S."/>
            <person name="Guan S."/>
            <person name="Hinchee M."/>
            <person name="Welsh A."/>
        </authorList>
    </citation>
    <scope>NUCLEOTIDE SEQUENCE [LARGE SCALE GENOMIC DNA]</scope>
    <source>
        <strain evidence="2 3">MS2379</strain>
    </source>
</reference>
<organism evidence="2 3">
    <name type="scientific">Paenibacillus ottowii</name>
    <dbReference type="NCBI Taxonomy" id="2315729"/>
    <lineage>
        <taxon>Bacteria</taxon>
        <taxon>Bacillati</taxon>
        <taxon>Bacillota</taxon>
        <taxon>Bacilli</taxon>
        <taxon>Bacillales</taxon>
        <taxon>Paenibacillaceae</taxon>
        <taxon>Paenibacillus</taxon>
    </lineage>
</organism>
<dbReference type="Gene3D" id="3.10.180.10">
    <property type="entry name" value="2,3-Dihydroxybiphenyl 1,2-Dioxygenase, domain 1"/>
    <property type="match status" value="1"/>
</dbReference>
<dbReference type="PANTHER" id="PTHR36503">
    <property type="entry name" value="BLR2520 PROTEIN"/>
    <property type="match status" value="1"/>
</dbReference>
<sequence>MAVKLKRIAIFVKEMEKSLDFYRILGLEIPESANEEPHVEVAYNDVILAFDTWETAGIILGNQQEPAGYRMELAFQFDSKEALDESYGRLKERGYTGHLEPNDTPWGERYAIIKDPNGNLISLVA</sequence>
<dbReference type="Proteomes" id="UP000319219">
    <property type="component" value="Unassembled WGS sequence"/>
</dbReference>
<protein>
    <submittedName>
        <fullName evidence="2">Glyoxalase</fullName>
    </submittedName>
</protein>
<dbReference type="PROSITE" id="PS51819">
    <property type="entry name" value="VOC"/>
    <property type="match status" value="1"/>
</dbReference>
<dbReference type="PANTHER" id="PTHR36503:SF3">
    <property type="entry name" value="BLR0126 PROTEIN"/>
    <property type="match status" value="1"/>
</dbReference>
<dbReference type="Pfam" id="PF00903">
    <property type="entry name" value="Glyoxalase"/>
    <property type="match status" value="1"/>
</dbReference>
<name>A0ABY3B620_9BACL</name>
<dbReference type="SUPFAM" id="SSF54593">
    <property type="entry name" value="Glyoxalase/Bleomycin resistance protein/Dihydroxybiphenyl dioxygenase"/>
    <property type="match status" value="1"/>
</dbReference>
<keyword evidence="3" id="KW-1185">Reference proteome</keyword>
<comment type="caution">
    <text evidence="2">The sequence shown here is derived from an EMBL/GenBank/DDBJ whole genome shotgun (WGS) entry which is preliminary data.</text>
</comment>
<proteinExistence type="predicted"/>
<evidence type="ECO:0000313" key="3">
    <source>
        <dbReference type="Proteomes" id="UP000319219"/>
    </source>
</evidence>
<evidence type="ECO:0000313" key="2">
    <source>
        <dbReference type="EMBL" id="TQR97680.1"/>
    </source>
</evidence>
<feature type="domain" description="VOC" evidence="1">
    <location>
        <begin position="4"/>
        <end position="125"/>
    </location>
</feature>
<dbReference type="InterPro" id="IPR037523">
    <property type="entry name" value="VOC_core"/>
</dbReference>
<dbReference type="EMBL" id="VIJZ01000007">
    <property type="protein sequence ID" value="TQR97680.1"/>
    <property type="molecule type" value="Genomic_DNA"/>
</dbReference>